<protein>
    <submittedName>
        <fullName evidence="1">Unannotated protein</fullName>
    </submittedName>
</protein>
<dbReference type="AlphaFoldDB" id="A0A6J7HXJ5"/>
<organism evidence="1">
    <name type="scientific">freshwater metagenome</name>
    <dbReference type="NCBI Taxonomy" id="449393"/>
    <lineage>
        <taxon>unclassified sequences</taxon>
        <taxon>metagenomes</taxon>
        <taxon>ecological metagenomes</taxon>
    </lineage>
</organism>
<accession>A0A6J7HXJ5</accession>
<name>A0A6J7HXJ5_9ZZZZ</name>
<evidence type="ECO:0000313" key="1">
    <source>
        <dbReference type="EMBL" id="CAB4921819.1"/>
    </source>
</evidence>
<proteinExistence type="predicted"/>
<reference evidence="1" key="1">
    <citation type="submission" date="2020-05" db="EMBL/GenBank/DDBJ databases">
        <authorList>
            <person name="Chiriac C."/>
            <person name="Salcher M."/>
            <person name="Ghai R."/>
            <person name="Kavagutti S V."/>
        </authorList>
    </citation>
    <scope>NUCLEOTIDE SEQUENCE</scope>
</reference>
<gene>
    <name evidence="1" type="ORF">UFOPK3564_01873</name>
</gene>
<dbReference type="EMBL" id="CAFBMK010000110">
    <property type="protein sequence ID" value="CAB4921819.1"/>
    <property type="molecule type" value="Genomic_DNA"/>
</dbReference>
<sequence length="149" mass="16374">MAWFAEHVGSADAYNGIKHGSAAIAGRQAMTLEIAGETIEWASGESLVVLRRDGKPDRGREPWKLKQRWYSLEVCLAAAAMGCSLLELIWQRVRLRARGRGVRVMAPQELTGLNVDVLRELSDAHSATATHRFIWTPDEGSGEAGDFIA</sequence>